<proteinExistence type="predicted"/>
<dbReference type="STRING" id="536019.Mesop_2157"/>
<name>F7YCA2_MESOW</name>
<dbReference type="HOGENOM" id="CLU_1523420_0_0_5"/>
<reference evidence="1 2" key="1">
    <citation type="submission" date="2010-10" db="EMBL/GenBank/DDBJ databases">
        <title>Complete sequence of Mesorhizobium opportunistum WSM2075.</title>
        <authorList>
            <consortium name="US DOE Joint Genome Institute"/>
            <person name="Lucas S."/>
            <person name="Copeland A."/>
            <person name="Lapidus A."/>
            <person name="Cheng J.-F."/>
            <person name="Bruce D."/>
            <person name="Goodwin L."/>
            <person name="Pitluck S."/>
            <person name="Chertkov O."/>
            <person name="Misra M."/>
            <person name="Detter J.C."/>
            <person name="Han C."/>
            <person name="Tapia R."/>
            <person name="Land M."/>
            <person name="Hauser L."/>
            <person name="Kyrpides N."/>
            <person name="Ovchinnikova G."/>
            <person name="Mavrommatis K.M."/>
            <person name="Tiwari R.P."/>
            <person name="Howieson J.G."/>
            <person name="O'Hara G.W."/>
            <person name="Nandasena K.G."/>
            <person name="Woyke T."/>
        </authorList>
    </citation>
    <scope>NUCLEOTIDE SEQUENCE [LARGE SCALE GENOMIC DNA]</scope>
    <source>
        <strain evidence="2">LMG 24607 / HAMBI 3007 / WSM2075</strain>
    </source>
</reference>
<organism evidence="1 2">
    <name type="scientific">Mesorhizobium opportunistum (strain LMG 24607 / HAMBI 3007 / WSM2075)</name>
    <dbReference type="NCBI Taxonomy" id="536019"/>
    <lineage>
        <taxon>Bacteria</taxon>
        <taxon>Pseudomonadati</taxon>
        <taxon>Pseudomonadota</taxon>
        <taxon>Alphaproteobacteria</taxon>
        <taxon>Hyphomicrobiales</taxon>
        <taxon>Phyllobacteriaceae</taxon>
        <taxon>Mesorhizobium</taxon>
    </lineage>
</organism>
<dbReference type="EMBL" id="CP002279">
    <property type="protein sequence ID" value="AEH86635.1"/>
    <property type="molecule type" value="Genomic_DNA"/>
</dbReference>
<evidence type="ECO:0000313" key="2">
    <source>
        <dbReference type="Proteomes" id="UP000001623"/>
    </source>
</evidence>
<evidence type="ECO:0000313" key="1">
    <source>
        <dbReference type="EMBL" id="AEH86635.1"/>
    </source>
</evidence>
<protein>
    <submittedName>
        <fullName evidence="1">Uncharacterized protein</fullName>
    </submittedName>
</protein>
<accession>F7YCA2</accession>
<dbReference type="RefSeq" id="WP_013893359.1">
    <property type="nucleotide sequence ID" value="NC_015675.1"/>
</dbReference>
<dbReference type="KEGG" id="mop:Mesop_2157"/>
<sequence length="176" mass="18681">MFDWLTGRRKRDQAFIAEMVRATAAGSNLASLRSALSTVGVKLPTAPGPELVAEAAAGLAHSLLRSTGKGLEDDDVLFTAGLFTFVAANHFSFKIAESFEQSATLAIAALVGYSRPDFDRLHEPVVNAYNSMSGAESSPILGIGKTIARWAETPSAENHGSLTRLFSFCLEHVGPA</sequence>
<dbReference type="AlphaFoldDB" id="F7YCA2"/>
<dbReference type="Proteomes" id="UP000001623">
    <property type="component" value="Chromosome"/>
</dbReference>
<gene>
    <name evidence="1" type="ordered locus">Mesop_2157</name>
</gene>